<evidence type="ECO:0000313" key="2">
    <source>
        <dbReference type="EMBL" id="EEQ81347.1"/>
    </source>
</evidence>
<dbReference type="Proteomes" id="UP000009082">
    <property type="component" value="Unassembled WGS sequence"/>
</dbReference>
<gene>
    <name evidence="2" type="ORF">NCER_102255</name>
</gene>
<organism evidence="2 3">
    <name type="scientific">Vairimorpha ceranae (strain BRL01)</name>
    <name type="common">Microsporidian parasite</name>
    <name type="synonym">Nosema ceranae</name>
    <dbReference type="NCBI Taxonomy" id="578460"/>
    <lineage>
        <taxon>Eukaryota</taxon>
        <taxon>Fungi</taxon>
        <taxon>Fungi incertae sedis</taxon>
        <taxon>Microsporidia</taxon>
        <taxon>Nosematidae</taxon>
        <taxon>Vairimorpha</taxon>
    </lineage>
</organism>
<evidence type="ECO:0000313" key="3">
    <source>
        <dbReference type="Proteomes" id="UP000009082"/>
    </source>
</evidence>
<sequence length="112" mass="13013">MIQNAATWVCDGTFKSAPSGFSQVFIIHFSYHQEFMLLLYVLLPGKSLSDYNRMICEVKSLLLNQFKIKNLICDFEISIRLAFKNNFPGINISHCLFHFGQILWRNLAKNHL</sequence>
<evidence type="ECO:0000259" key="1">
    <source>
        <dbReference type="Pfam" id="PF10551"/>
    </source>
</evidence>
<dbReference type="InParanoid" id="C4VBQ5"/>
<dbReference type="Pfam" id="PF10551">
    <property type="entry name" value="MULE"/>
    <property type="match status" value="1"/>
</dbReference>
<dbReference type="AlphaFoldDB" id="C4VBQ5"/>
<dbReference type="VEuPathDB" id="MicrosporidiaDB:NCER_102255"/>
<accession>C4VBQ5</accession>
<dbReference type="InterPro" id="IPR018289">
    <property type="entry name" value="MULE_transposase_dom"/>
</dbReference>
<dbReference type="EMBL" id="ACOL01000743">
    <property type="protein sequence ID" value="EEQ81347.1"/>
    <property type="molecule type" value="Genomic_DNA"/>
</dbReference>
<name>C4VBQ5_VAIC1</name>
<feature type="domain" description="MULE transposase" evidence="1">
    <location>
        <begin position="8"/>
        <end position="99"/>
    </location>
</feature>
<reference evidence="2 3" key="1">
    <citation type="journal article" date="2009" name="PLoS Pathog.">
        <title>Genomic analyses of the microsporidian Nosema ceranae, an emergent pathogen of honey bees.</title>
        <authorList>
            <person name="Cornman R.S."/>
            <person name="Chen Y.P."/>
            <person name="Schatz M.C."/>
            <person name="Street C."/>
            <person name="Zhao Y."/>
            <person name="Desany B."/>
            <person name="Egholm M."/>
            <person name="Hutchison S."/>
            <person name="Pettis J.S."/>
            <person name="Lipkin W.I."/>
            <person name="Evans J.D."/>
        </authorList>
    </citation>
    <scope>NUCLEOTIDE SEQUENCE [LARGE SCALE GENOMIC DNA]</scope>
    <source>
        <strain evidence="2 3">BRL01</strain>
    </source>
</reference>
<comment type="caution">
    <text evidence="2">The sequence shown here is derived from an EMBL/GenBank/DDBJ whole genome shotgun (WGS) entry which is preliminary data.</text>
</comment>
<dbReference type="STRING" id="578460.C4VBQ5"/>
<protein>
    <recommendedName>
        <fullName evidence="1">MULE transposase domain-containing protein</fullName>
    </recommendedName>
</protein>
<dbReference type="OrthoDB" id="2388574at2759"/>
<dbReference type="HOGENOM" id="CLU_2146579_0_0_1"/>
<dbReference type="KEGG" id="nce:NCER_102255"/>
<proteinExistence type="predicted"/>